<accession>A0ABP9GIB2</accession>
<dbReference type="Pfam" id="PF01738">
    <property type="entry name" value="DLH"/>
    <property type="match status" value="1"/>
</dbReference>
<evidence type="ECO:0000259" key="1">
    <source>
        <dbReference type="Pfam" id="PF01738"/>
    </source>
</evidence>
<evidence type="ECO:0000313" key="3">
    <source>
        <dbReference type="Proteomes" id="UP001501302"/>
    </source>
</evidence>
<protein>
    <recommendedName>
        <fullName evidence="1">Dienelactone hydrolase domain-containing protein</fullName>
    </recommendedName>
</protein>
<dbReference type="RefSeq" id="WP_345190828.1">
    <property type="nucleotide sequence ID" value="NZ_BAABJJ010000013.1"/>
</dbReference>
<organism evidence="2 3">
    <name type="scientific">Algibacter agarivorans</name>
    <dbReference type="NCBI Taxonomy" id="1109741"/>
    <lineage>
        <taxon>Bacteria</taxon>
        <taxon>Pseudomonadati</taxon>
        <taxon>Bacteroidota</taxon>
        <taxon>Flavobacteriia</taxon>
        <taxon>Flavobacteriales</taxon>
        <taxon>Flavobacteriaceae</taxon>
        <taxon>Algibacter</taxon>
    </lineage>
</organism>
<reference evidence="3" key="1">
    <citation type="journal article" date="2019" name="Int. J. Syst. Evol. Microbiol.">
        <title>The Global Catalogue of Microorganisms (GCM) 10K type strain sequencing project: providing services to taxonomists for standard genome sequencing and annotation.</title>
        <authorList>
            <consortium name="The Broad Institute Genomics Platform"/>
            <consortium name="The Broad Institute Genome Sequencing Center for Infectious Disease"/>
            <person name="Wu L."/>
            <person name="Ma J."/>
        </authorList>
    </citation>
    <scope>NUCLEOTIDE SEQUENCE [LARGE SCALE GENOMIC DNA]</scope>
    <source>
        <strain evidence="3">JCM 18285</strain>
    </source>
</reference>
<gene>
    <name evidence="2" type="ORF">GCM10023314_12230</name>
</gene>
<dbReference type="Gene3D" id="3.40.50.1820">
    <property type="entry name" value="alpha/beta hydrolase"/>
    <property type="match status" value="1"/>
</dbReference>
<keyword evidence="3" id="KW-1185">Reference proteome</keyword>
<dbReference type="Proteomes" id="UP001501302">
    <property type="component" value="Unassembled WGS sequence"/>
</dbReference>
<feature type="domain" description="Dienelactone hydrolase" evidence="1">
    <location>
        <begin position="20"/>
        <end position="201"/>
    </location>
</feature>
<proteinExistence type="predicted"/>
<evidence type="ECO:0000313" key="2">
    <source>
        <dbReference type="EMBL" id="GAA4940904.1"/>
    </source>
</evidence>
<name>A0ABP9GIB2_9FLAO</name>
<comment type="caution">
    <text evidence="2">The sequence shown here is derived from an EMBL/GenBank/DDBJ whole genome shotgun (WGS) entry which is preliminary data.</text>
</comment>
<dbReference type="InterPro" id="IPR002925">
    <property type="entry name" value="Dienelactn_hydro"/>
</dbReference>
<sequence>METETDYKDIEIPINSVRLKGYLRHAKNSKGMVLFSHGSGSSRLSSRNNYVADFLLNQGFSSLLFDLLTPQEDTKHKNRFDIELLTERLLKATQWTINNKETQHLPIAYFGASTGAASALTAASSLGTTIKTIVSRGGRPDLAMPILDKIKSPTLLIVGGNDQAVLSLNKKAKSKMNGICELQIVNGASHLFEEPGKLDIVAQRTANWLNIYLGSKKE</sequence>
<dbReference type="EMBL" id="BAABJJ010000013">
    <property type="protein sequence ID" value="GAA4940904.1"/>
    <property type="molecule type" value="Genomic_DNA"/>
</dbReference>
<dbReference type="InterPro" id="IPR029058">
    <property type="entry name" value="AB_hydrolase_fold"/>
</dbReference>
<dbReference type="SUPFAM" id="SSF53474">
    <property type="entry name" value="alpha/beta-Hydrolases"/>
    <property type="match status" value="1"/>
</dbReference>